<accession>Q0IL37</accession>
<keyword evidence="3" id="KW-1185">Reference proteome</keyword>
<organism evidence="2 3">
    <name type="scientific">Leucania separata nucleopolyhedrovirus</name>
    <name type="common">LsNPV</name>
    <dbReference type="NCBI Taxonomy" id="1307956"/>
    <lineage>
        <taxon>Viruses</taxon>
        <taxon>Viruses incertae sedis</taxon>
        <taxon>Naldaviricetes</taxon>
        <taxon>Lefavirales</taxon>
        <taxon>Baculoviridae</taxon>
        <taxon>Alphabaculovirus</taxon>
        <taxon>Alphabaculovirus leseparatae</taxon>
    </lineage>
</organism>
<feature type="compositionally biased region" description="Polar residues" evidence="1">
    <location>
        <begin position="1"/>
        <end position="13"/>
    </location>
</feature>
<evidence type="ECO:0000313" key="2">
    <source>
        <dbReference type="EMBL" id="AAR28846.1"/>
    </source>
</evidence>
<reference evidence="2 3" key="2">
    <citation type="journal article" date="2007" name="Virus Res.">
        <title>P13 of Leucania separata multiple nuclear polyhedrosis virus affected the polyhedra and budded virions yields of AcMNPV.</title>
        <authorList>
            <person name="Du E.Q."/>
            <person name="Yan F."/>
            <person name="Jin W.X."/>
            <person name="Lu N."/>
            <person name="Xiao H.Z."/>
            <person name="Lu S.Y."/>
            <person name="Qi Y.P."/>
        </authorList>
    </citation>
    <scope>NUCLEOTIDE SEQUENCE [LARGE SCALE GENOMIC DNA]</scope>
    <source>
        <strain evidence="2 3">AH1</strain>
    </source>
</reference>
<feature type="region of interest" description="Disordered" evidence="1">
    <location>
        <begin position="1"/>
        <end position="33"/>
    </location>
</feature>
<dbReference type="Proteomes" id="UP000201737">
    <property type="component" value="Segment"/>
</dbReference>
<dbReference type="OrthoDB" id="13403at10239"/>
<sequence length="356" mass="41170">MKRQLSNGGSPMKTSPVKEKRFKNGNETTRSLAAQVPQEFSEKEGELIDKNMISLNNEPFYLLKFMHDDTNVDYYGNMEQYNNMVIGRTYKIKLVYVDRRLVISSYDSSSCDTDVKLTIKKYLSVSDFVEHNVICVEAQFYCGFHIILSNFYKLVFKVRYVNEYGTLSVVQIEAKCDVSRALNLFKADNESELLHNMMEAQNKFFKLIRVKCITTSNSGNHVFKSISFSDISKLEERFEECPDFTDDSLAVVNISRLNKELLYGKVKTINVVAEHMKLKIIYSIEGCEQSAQGTIYINERCSNDEFTRMSVDLKQNASTLHKFNDMYIYTTNDGNYYSVVGITFYDITNKEFVPFK</sequence>
<evidence type="ECO:0000256" key="1">
    <source>
        <dbReference type="SAM" id="MobiDB-lite"/>
    </source>
</evidence>
<proteinExistence type="predicted"/>
<dbReference type="GeneID" id="5176298"/>
<dbReference type="KEGG" id="vg:5176298"/>
<dbReference type="GO" id="GO:0003677">
    <property type="term" value="F:DNA binding"/>
    <property type="evidence" value="ECO:0007669"/>
    <property type="project" value="InterPro"/>
</dbReference>
<protein>
    <submittedName>
        <fullName evidence="2">Lef-3</fullName>
    </submittedName>
</protein>
<dbReference type="Pfam" id="PF05847">
    <property type="entry name" value="Baculo_LEF-3"/>
    <property type="match status" value="1"/>
</dbReference>
<name>Q0IL37_NPVLS</name>
<dbReference type="GO" id="GO:0006355">
    <property type="term" value="P:regulation of DNA-templated transcription"/>
    <property type="evidence" value="ECO:0007669"/>
    <property type="project" value="InterPro"/>
</dbReference>
<reference evidence="2 3" key="1">
    <citation type="journal article" date="2007" name="Virus Genes">
        <title>Genome sequence of Leucania seperata nucleopolyhedrovirus.</title>
        <authorList>
            <person name="Xiao H."/>
            <person name="Qi Y."/>
        </authorList>
    </citation>
    <scope>NUCLEOTIDE SEQUENCE [LARGE SCALE GENOMIC DNA]</scope>
    <source>
        <strain evidence="2 3">AH1</strain>
    </source>
</reference>
<dbReference type="RefSeq" id="YP_758379.1">
    <property type="nucleotide sequence ID" value="NC_008348.1"/>
</dbReference>
<dbReference type="InterPro" id="IPR008415">
    <property type="entry name" value="Baculo_LEF-3"/>
</dbReference>
<organismHost>
    <name type="scientific">Lepidoptera</name>
    <name type="common">moths &amp; butterflies</name>
    <dbReference type="NCBI Taxonomy" id="7088"/>
</organismHost>
<dbReference type="EMBL" id="AY394490">
    <property type="protein sequence ID" value="AAR28846.1"/>
    <property type="molecule type" value="Genomic_DNA"/>
</dbReference>
<evidence type="ECO:0000313" key="3">
    <source>
        <dbReference type="Proteomes" id="UP000201737"/>
    </source>
</evidence>